<organism evidence="1 2">
    <name type="scientific">Inconstantimicrobium mannanitabidum</name>
    <dbReference type="NCBI Taxonomy" id="1604901"/>
    <lineage>
        <taxon>Bacteria</taxon>
        <taxon>Bacillati</taxon>
        <taxon>Bacillota</taxon>
        <taxon>Clostridia</taxon>
        <taxon>Eubacteriales</taxon>
        <taxon>Clostridiaceae</taxon>
        <taxon>Inconstantimicrobium</taxon>
    </lineage>
</organism>
<gene>
    <name evidence="1" type="ORF">rsdtw13_30910</name>
</gene>
<sequence length="217" mass="25573">MENKQYKPNMYEVYNNFRRGLNKFKWQLISTPFASSMTLIDRIPFSDKKLEFKSIDISNFFDEKVVDLLKSQLESELLILDLNESIGIDLAVYLNLNYKIKIIPVFAHIFHENARVGTIELLQKLIETSKIIDNDLNIEKYCLLLDYDRYSDEEYDRKKYFNNQYRLTEEELPSCEELNAYGVDKVSIISKSSLKEDIKEYIAYISDNGVQVKSIEI</sequence>
<evidence type="ECO:0000313" key="2">
    <source>
        <dbReference type="Proteomes" id="UP001058074"/>
    </source>
</evidence>
<keyword evidence="2" id="KW-1185">Reference proteome</keyword>
<accession>A0ACB5RFH3</accession>
<evidence type="ECO:0000313" key="1">
    <source>
        <dbReference type="EMBL" id="GKX67833.1"/>
    </source>
</evidence>
<dbReference type="EMBL" id="BROD01000001">
    <property type="protein sequence ID" value="GKX67833.1"/>
    <property type="molecule type" value="Genomic_DNA"/>
</dbReference>
<reference evidence="1" key="1">
    <citation type="journal article" date="2025" name="Int. J. Syst. Evol. Microbiol.">
        <title>Inconstantimicrobium mannanitabidum sp. nov., a novel member of the family Clostridiaceae isolated from anoxic soil under the treatment of reductive soil disinfestation.</title>
        <authorList>
            <person name="Ueki A."/>
            <person name="Tonouchi A."/>
            <person name="Honma S."/>
            <person name="Kaku N."/>
            <person name="Ueki K."/>
        </authorList>
    </citation>
    <scope>NUCLEOTIDE SEQUENCE</scope>
    <source>
        <strain evidence="1">TW13</strain>
    </source>
</reference>
<name>A0ACB5RFH3_9CLOT</name>
<proteinExistence type="predicted"/>
<comment type="caution">
    <text evidence="1">The sequence shown here is derived from an EMBL/GenBank/DDBJ whole genome shotgun (WGS) entry which is preliminary data.</text>
</comment>
<dbReference type="Proteomes" id="UP001058074">
    <property type="component" value="Unassembled WGS sequence"/>
</dbReference>
<protein>
    <submittedName>
        <fullName evidence="1">Uncharacterized protein</fullName>
    </submittedName>
</protein>